<dbReference type="SUPFAM" id="SSF161098">
    <property type="entry name" value="MetI-like"/>
    <property type="match status" value="1"/>
</dbReference>
<organism evidence="14">
    <name type="scientific">Tuwongella immobilis</name>
    <dbReference type="NCBI Taxonomy" id="692036"/>
    <lineage>
        <taxon>Bacteria</taxon>
        <taxon>Pseudomonadati</taxon>
        <taxon>Planctomycetota</taxon>
        <taxon>Planctomycetia</taxon>
        <taxon>Gemmatales</taxon>
        <taxon>Gemmataceae</taxon>
        <taxon>Tuwongella</taxon>
    </lineage>
</organism>
<comment type="subcellular location">
    <subcellularLocation>
        <location evidence="1">Cell inner membrane</location>
        <topology evidence="1">Multi-pass membrane protein</topology>
    </subcellularLocation>
    <subcellularLocation>
        <location evidence="11">Cell membrane</location>
        <topology evidence="11">Multi-pass membrane protein</topology>
    </subcellularLocation>
</comment>
<keyword evidence="7 12" id="KW-0732">Signal</keyword>
<evidence type="ECO:0000256" key="5">
    <source>
        <dbReference type="ARBA" id="ARBA00022475"/>
    </source>
</evidence>
<evidence type="ECO:0000256" key="4">
    <source>
        <dbReference type="ARBA" id="ARBA00022448"/>
    </source>
</evidence>
<evidence type="ECO:0000313" key="15">
    <source>
        <dbReference type="Proteomes" id="UP000464378"/>
    </source>
</evidence>
<feature type="chain" id="PRO_5033535000" description="ABC transmembrane type-1 domain-containing protein" evidence="12">
    <location>
        <begin position="22"/>
        <end position="498"/>
    </location>
</feature>
<sequence>MVRLLMLLLCLLGIGPSASFAQEKPLLRWGADKTGGIPYLFDNPANPRQLIGFEVDLADYLAKELGRKAEYVQGDWSKLPELLAKGNAIDVVMNGYEFSWTTEEQYPSTIPYFIYTLRLVAHPDDDSIQSWDDLRAKPGRPKKRVGVLTGSLAHRYLEREFKDDVEILANDDVANVYDLVSRKQQLDATVQDSPSAVYFLNHDYRGKLKLVGDAREPNFYVILTRSQDRELREALNAALRKGLQDGTLERIYKKYGLWTPEQLQLTEAHKANWPPERTEIRVIDWGLIWEKLLSAAWTTVKLTFLAMPLAILMGLMIAIGRLYGPWLLRVVLSVYVEVIRGTPLLLQLYVLFYLLPRVVSLDYPPFVFAVIGLAINYSAYEAEVYRAGLLSIPRGQMEAALAMGLTQRQALGLVIVPQAVRVVIPPVTNDFIALFKDTSVCSVILVTELTREYNVLYNGNRDLVIELAALTAMLYLFMSYPLSLLARQLEHQHPQARV</sequence>
<keyword evidence="4 11" id="KW-0813">Transport</keyword>
<evidence type="ECO:0000256" key="1">
    <source>
        <dbReference type="ARBA" id="ARBA00004429"/>
    </source>
</evidence>
<comment type="similarity">
    <text evidence="2">Belongs to the binding-protein-dependent transport system permease family. HisMQ subfamily.</text>
</comment>
<dbReference type="InterPro" id="IPR043429">
    <property type="entry name" value="ArtM/GltK/GlnP/TcyL/YhdX-like"/>
</dbReference>
<dbReference type="Pfam" id="PF00528">
    <property type="entry name" value="BPD_transp_1"/>
    <property type="match status" value="1"/>
</dbReference>
<dbReference type="GO" id="GO:0043190">
    <property type="term" value="C:ATP-binding cassette (ABC) transporter complex"/>
    <property type="evidence" value="ECO:0007669"/>
    <property type="project" value="InterPro"/>
</dbReference>
<feature type="signal peptide" evidence="12">
    <location>
        <begin position="1"/>
        <end position="21"/>
    </location>
</feature>
<dbReference type="InterPro" id="IPR018313">
    <property type="entry name" value="SBP_3_CS"/>
</dbReference>
<evidence type="ECO:0000256" key="11">
    <source>
        <dbReference type="RuleBase" id="RU363032"/>
    </source>
</evidence>
<dbReference type="InterPro" id="IPR000515">
    <property type="entry name" value="MetI-like"/>
</dbReference>
<dbReference type="Gene3D" id="1.10.3720.10">
    <property type="entry name" value="MetI-like"/>
    <property type="match status" value="1"/>
</dbReference>
<dbReference type="InterPro" id="IPR035906">
    <property type="entry name" value="MetI-like_sf"/>
</dbReference>
<dbReference type="FunCoup" id="A0A6C2YUQ5">
    <property type="interactions" value="174"/>
</dbReference>
<dbReference type="AlphaFoldDB" id="A0A6C2YUQ5"/>
<feature type="domain" description="ABC transmembrane type-1" evidence="13">
    <location>
        <begin position="296"/>
        <end position="486"/>
    </location>
</feature>
<dbReference type="EMBL" id="LR586016">
    <property type="protein sequence ID" value="VIP05087.1"/>
    <property type="molecule type" value="Genomic_DNA"/>
</dbReference>
<dbReference type="PROSITE" id="PS50928">
    <property type="entry name" value="ABC_TM1"/>
    <property type="match status" value="1"/>
</dbReference>
<keyword evidence="9 11" id="KW-1133">Transmembrane helix</keyword>
<dbReference type="Gene3D" id="3.40.190.10">
    <property type="entry name" value="Periplasmic binding protein-like II"/>
    <property type="match status" value="2"/>
</dbReference>
<evidence type="ECO:0000256" key="6">
    <source>
        <dbReference type="ARBA" id="ARBA00022692"/>
    </source>
</evidence>
<dbReference type="SMART" id="SM00062">
    <property type="entry name" value="PBPb"/>
    <property type="match status" value="1"/>
</dbReference>
<dbReference type="InParanoid" id="A0A6C2YUQ5"/>
<dbReference type="InterPro" id="IPR010065">
    <property type="entry name" value="AA_ABC_transptr_permease_3TM"/>
</dbReference>
<dbReference type="GO" id="GO:0022857">
    <property type="term" value="F:transmembrane transporter activity"/>
    <property type="evidence" value="ECO:0007669"/>
    <property type="project" value="InterPro"/>
</dbReference>
<feature type="transmembrane region" description="Helical" evidence="11">
    <location>
        <begin position="330"/>
        <end position="355"/>
    </location>
</feature>
<dbReference type="InterPro" id="IPR001638">
    <property type="entry name" value="Solute-binding_3/MltF_N"/>
</dbReference>
<evidence type="ECO:0000256" key="2">
    <source>
        <dbReference type="ARBA" id="ARBA00010072"/>
    </source>
</evidence>
<evidence type="ECO:0000313" key="14">
    <source>
        <dbReference type="EMBL" id="VIP05087.1"/>
    </source>
</evidence>
<keyword evidence="10 11" id="KW-0472">Membrane</keyword>
<dbReference type="NCBIfam" id="TIGR01726">
    <property type="entry name" value="HEQRo_perm_3TM"/>
    <property type="match status" value="1"/>
</dbReference>
<dbReference type="PROSITE" id="PS01039">
    <property type="entry name" value="SBP_BACTERIAL_3"/>
    <property type="match status" value="1"/>
</dbReference>
<dbReference type="Pfam" id="PF00497">
    <property type="entry name" value="SBP_bac_3"/>
    <property type="match status" value="1"/>
</dbReference>
<keyword evidence="15" id="KW-1185">Reference proteome</keyword>
<comment type="similarity">
    <text evidence="3">Belongs to the bacterial solute-binding protein 3 family.</text>
</comment>
<dbReference type="CDD" id="cd13530">
    <property type="entry name" value="PBP2_peptides_like"/>
    <property type="match status" value="1"/>
</dbReference>
<keyword evidence="8" id="KW-0029">Amino-acid transport</keyword>
<dbReference type="PANTHER" id="PTHR30614">
    <property type="entry name" value="MEMBRANE COMPONENT OF AMINO ACID ABC TRANSPORTER"/>
    <property type="match status" value="1"/>
</dbReference>
<name>A0A6C2YUQ5_9BACT</name>
<dbReference type="EMBL" id="LR593887">
    <property type="protein sequence ID" value="VTS07530.1"/>
    <property type="molecule type" value="Genomic_DNA"/>
</dbReference>
<keyword evidence="5" id="KW-1003">Cell membrane</keyword>
<gene>
    <name evidence="14" type="ORF">GMBLW1_41060</name>
</gene>
<evidence type="ECO:0000256" key="3">
    <source>
        <dbReference type="ARBA" id="ARBA00010333"/>
    </source>
</evidence>
<dbReference type="KEGG" id="tim:GMBLW1_41060"/>
<dbReference type="PANTHER" id="PTHR30614:SF0">
    <property type="entry name" value="L-CYSTINE TRANSPORT SYSTEM PERMEASE PROTEIN TCYL"/>
    <property type="match status" value="1"/>
</dbReference>
<evidence type="ECO:0000256" key="10">
    <source>
        <dbReference type="ARBA" id="ARBA00023136"/>
    </source>
</evidence>
<evidence type="ECO:0000256" key="12">
    <source>
        <dbReference type="SAM" id="SignalP"/>
    </source>
</evidence>
<feature type="transmembrane region" description="Helical" evidence="11">
    <location>
        <begin position="361"/>
        <end position="380"/>
    </location>
</feature>
<evidence type="ECO:0000256" key="8">
    <source>
        <dbReference type="ARBA" id="ARBA00022970"/>
    </source>
</evidence>
<keyword evidence="6 11" id="KW-0812">Transmembrane</keyword>
<dbReference type="CDD" id="cd06261">
    <property type="entry name" value="TM_PBP2"/>
    <property type="match status" value="1"/>
</dbReference>
<dbReference type="GO" id="GO:0006865">
    <property type="term" value="P:amino acid transport"/>
    <property type="evidence" value="ECO:0007669"/>
    <property type="project" value="UniProtKB-KW"/>
</dbReference>
<protein>
    <recommendedName>
        <fullName evidence="13">ABC transmembrane type-1 domain-containing protein</fullName>
    </recommendedName>
</protein>
<evidence type="ECO:0000256" key="9">
    <source>
        <dbReference type="ARBA" id="ARBA00022989"/>
    </source>
</evidence>
<reference evidence="14" key="1">
    <citation type="submission" date="2019-04" db="EMBL/GenBank/DDBJ databases">
        <authorList>
            <consortium name="Science for Life Laboratories"/>
        </authorList>
    </citation>
    <scope>NUCLEOTIDE SEQUENCE</scope>
    <source>
        <strain evidence="14">MBLW1</strain>
    </source>
</reference>
<evidence type="ECO:0000256" key="7">
    <source>
        <dbReference type="ARBA" id="ARBA00022729"/>
    </source>
</evidence>
<evidence type="ECO:0000259" key="13">
    <source>
        <dbReference type="PROSITE" id="PS50928"/>
    </source>
</evidence>
<dbReference type="Proteomes" id="UP000464378">
    <property type="component" value="Chromosome"/>
</dbReference>
<dbReference type="SUPFAM" id="SSF53850">
    <property type="entry name" value="Periplasmic binding protein-like II"/>
    <property type="match status" value="1"/>
</dbReference>
<accession>A0A6C2YUQ5</accession>
<feature type="transmembrane region" description="Helical" evidence="11">
    <location>
        <begin position="302"/>
        <end position="323"/>
    </location>
</feature>
<proteinExistence type="inferred from homology"/>
<feature type="transmembrane region" description="Helical" evidence="11">
    <location>
        <begin position="463"/>
        <end position="482"/>
    </location>
</feature>
<dbReference type="RefSeq" id="WP_162660087.1">
    <property type="nucleotide sequence ID" value="NZ_LR593887.1"/>
</dbReference>